<sequence length="79" mass="9205">MIREVIRPKTQSYTIEIPSEYLDREIEIIVFPVEPEKQYEARTSGIVRKTSGILAGKAIDPVSWQKRICGEWDSRRLNI</sequence>
<keyword evidence="2" id="KW-1185">Reference proteome</keyword>
<dbReference type="RefSeq" id="WP_008868338.1">
    <property type="nucleotide sequence ID" value="NZ_ACJN02000001.1"/>
</dbReference>
<reference evidence="1" key="1">
    <citation type="submission" date="2010-05" db="EMBL/GenBank/DDBJ databases">
        <title>The draft genome of Desulfonatronospira thiodismutans ASO3-1.</title>
        <authorList>
            <consortium name="US DOE Joint Genome Institute (JGI-PGF)"/>
            <person name="Lucas S."/>
            <person name="Copeland A."/>
            <person name="Lapidus A."/>
            <person name="Cheng J.-F."/>
            <person name="Bruce D."/>
            <person name="Goodwin L."/>
            <person name="Pitluck S."/>
            <person name="Chertkov O."/>
            <person name="Brettin T."/>
            <person name="Detter J.C."/>
            <person name="Han C."/>
            <person name="Land M.L."/>
            <person name="Hauser L."/>
            <person name="Kyrpides N."/>
            <person name="Mikhailova N."/>
            <person name="Muyzer G."/>
            <person name="Woyke T."/>
        </authorList>
    </citation>
    <scope>NUCLEOTIDE SEQUENCE [LARGE SCALE GENOMIC DNA]</scope>
    <source>
        <strain evidence="1">ASO3-1</strain>
    </source>
</reference>
<dbReference type="Proteomes" id="UP000005496">
    <property type="component" value="Unassembled WGS sequence"/>
</dbReference>
<proteinExistence type="predicted"/>
<dbReference type="OrthoDB" id="5472185at2"/>
<dbReference type="EMBL" id="ACJN02000001">
    <property type="protein sequence ID" value="EFI35204.1"/>
    <property type="molecule type" value="Genomic_DNA"/>
</dbReference>
<name>D6SKJ3_9BACT</name>
<accession>D6SKJ3</accession>
<gene>
    <name evidence="1" type="ORF">Dthio_PD2612</name>
</gene>
<evidence type="ECO:0000313" key="1">
    <source>
        <dbReference type="EMBL" id="EFI35204.1"/>
    </source>
</evidence>
<protein>
    <submittedName>
        <fullName evidence="1">Uncharacterized protein</fullName>
    </submittedName>
</protein>
<dbReference type="AlphaFoldDB" id="D6SKJ3"/>
<comment type="caution">
    <text evidence="1">The sequence shown here is derived from an EMBL/GenBank/DDBJ whole genome shotgun (WGS) entry which is preliminary data.</text>
</comment>
<evidence type="ECO:0000313" key="2">
    <source>
        <dbReference type="Proteomes" id="UP000005496"/>
    </source>
</evidence>
<organism evidence="1 2">
    <name type="scientific">Desulfonatronospira thiodismutans ASO3-1</name>
    <dbReference type="NCBI Taxonomy" id="555779"/>
    <lineage>
        <taxon>Bacteria</taxon>
        <taxon>Pseudomonadati</taxon>
        <taxon>Thermodesulfobacteriota</taxon>
        <taxon>Desulfovibrionia</taxon>
        <taxon>Desulfovibrionales</taxon>
        <taxon>Desulfonatronovibrionaceae</taxon>
        <taxon>Desulfonatronospira</taxon>
    </lineage>
</organism>
<dbReference type="eggNOG" id="ENOG5033I7G">
    <property type="taxonomic scope" value="Bacteria"/>
</dbReference>